<organism evidence="2 3">
    <name type="scientific">Tahibacter amnicola</name>
    <dbReference type="NCBI Taxonomy" id="2976241"/>
    <lineage>
        <taxon>Bacteria</taxon>
        <taxon>Pseudomonadati</taxon>
        <taxon>Pseudomonadota</taxon>
        <taxon>Gammaproteobacteria</taxon>
        <taxon>Lysobacterales</taxon>
        <taxon>Rhodanobacteraceae</taxon>
        <taxon>Tahibacter</taxon>
    </lineage>
</organism>
<feature type="signal peptide" evidence="1">
    <location>
        <begin position="1"/>
        <end position="23"/>
    </location>
</feature>
<dbReference type="RefSeq" id="WP_261692776.1">
    <property type="nucleotide sequence ID" value="NZ_CP104694.1"/>
</dbReference>
<keyword evidence="1" id="KW-0732">Signal</keyword>
<dbReference type="EMBL" id="CP104694">
    <property type="protein sequence ID" value="UXI65780.1"/>
    <property type="molecule type" value="Genomic_DNA"/>
</dbReference>
<name>A0ABY6B9B0_9GAMM</name>
<reference evidence="2" key="1">
    <citation type="submission" date="2022-09" db="EMBL/GenBank/DDBJ databases">
        <title>Tahibacter sp. nov., isolated from a fresh water.</title>
        <authorList>
            <person name="Baek J.H."/>
            <person name="Lee J.K."/>
            <person name="Kim J.M."/>
            <person name="Jeon C.O."/>
        </authorList>
    </citation>
    <scope>NUCLEOTIDE SEQUENCE</scope>
    <source>
        <strain evidence="2">W38</strain>
    </source>
</reference>
<dbReference type="Proteomes" id="UP001064632">
    <property type="component" value="Chromosome"/>
</dbReference>
<accession>A0ABY6B9B0</accession>
<sequence length="411" mass="43426">MMARWCTAIALATLFVSPVAAQADTAALEAQIRKIVAEELQKRVCTATTAQTPPPSAATVDVDAVSTTILTSEPTVPAAVSAPTNDKFGNPTDRAGLAPLAGAAGIATSDRDTRRSRTTVEIQASADKTTATIAIPLVSTTTNDGTTITEKAWSIKASAPVDNAKENSASFATLNGLASGVTLGSDWTYSTTPVIQVDLWTICQTLDRDVSLSDCTVDAVNERMASVNDSDLPEAWKALLGASKRSITFNLRGEVGHRRHTYFAGPLVPASKDSKIGWSVGGSVGRVSGNREHYVGGGFDFVHSYKDRDPRVVCAQSDAAIYDCTQGSFGPPKDVLSRVLFAEFRTVTLGRPVSLKVSHDLASDKSAVDLPIFLLANEAQNYTGGLRLGWTSTDHFIAGLFVGRAFGISGR</sequence>
<protein>
    <submittedName>
        <fullName evidence="2">Uncharacterized protein</fullName>
    </submittedName>
</protein>
<evidence type="ECO:0000313" key="3">
    <source>
        <dbReference type="Proteomes" id="UP001064632"/>
    </source>
</evidence>
<keyword evidence="3" id="KW-1185">Reference proteome</keyword>
<gene>
    <name evidence="2" type="ORF">N4264_13500</name>
</gene>
<evidence type="ECO:0000256" key="1">
    <source>
        <dbReference type="SAM" id="SignalP"/>
    </source>
</evidence>
<evidence type="ECO:0000313" key="2">
    <source>
        <dbReference type="EMBL" id="UXI65780.1"/>
    </source>
</evidence>
<proteinExistence type="predicted"/>
<feature type="chain" id="PRO_5045583180" evidence="1">
    <location>
        <begin position="24"/>
        <end position="411"/>
    </location>
</feature>